<dbReference type="SUPFAM" id="SSF54001">
    <property type="entry name" value="Cysteine proteinases"/>
    <property type="match status" value="1"/>
</dbReference>
<dbReference type="Gene3D" id="2.60.40.3140">
    <property type="match status" value="1"/>
</dbReference>
<accession>A0ABT6MXK7</accession>
<reference evidence="4" key="1">
    <citation type="submission" date="2023-04" db="EMBL/GenBank/DDBJ databases">
        <title>Sphingomonas sp. MAHUQ-71 isolated from rice field.</title>
        <authorList>
            <person name="Huq M.A."/>
        </authorList>
    </citation>
    <scope>NUCLEOTIDE SEQUENCE</scope>
    <source>
        <strain evidence="4">MAHUQ-71</strain>
    </source>
</reference>
<sequence length="1150" mass="124943">MASFLAIPGHTADSGAATAPDTKLSMSARTIPAEPVPSWIRERTIPEATKARLDGAQDGIAYLLSDEQYRTRADGHDSWFRLSTEVTNRSGLEAAGQISITYDPGFESVGVNFVHLIRNGKIIDLTGSTQFRVVEHEEDLDDGIVSGTLKAIANLPDVRVGDIIDYATTTHTRTSLWPGHAFYHLSQRYSDPLAMRALRFVWPAGMAPDVKAINSDVSVARHTSADGTDWEWTAIDPPAMQAEDDVPYTAFQWGRIDISTMKDWAELARWATGLYQGDESLPQDFSARLDAIAKAFPAPGDRLTEAARYVQDNIRYVGEEMGEGSYVPRRPSTVLARGYGDCKDKSLLLAVALRRLGIDAVPALAATKTGDRLPDRLPSPLDFDHVVVRAVIDGKVMWIDATGTHRGGRGTAIVPADFGYALPIRVGQTGLEHMDGYATHVGDVSIVEQFSVDETSATPLTLHVETRSTGARADSSRATWAASSVAKIADGNVEFYRRRFPGLVESKPLQLSDDRDGNTTTMIENYSMSRDAFAKAGILAKMITRAYLLQGVLPDRQPNPRVQPLGLNYDLVDEQTIDLHVKGRVLDPMADLDTKAGPIAFSRHTTKLPDGLRMVYRLDTGPRYFVSAKDAEAVYAVSDRIKDETGIEFYLDKSPQAAPVPQGIDAASWEPIRPDMAKAGDLMQKTDQPSKLAALSLLSALSDKVAHPSAVAGLIDGMKGAVLSDLQRPQAALAALQSSAAQYQGNAAILRLWIAYELDLGTGESVAAAMQKVAKSQPDALAGIDRQWVRIAMQKVQKLPSAKREAARGDMCMALAGVGWQQQPRTDFGDDTLGCAITAESLRGDLSDARAGLAKDPPTDTLVTLAIDRRHQALWPDIDRNAGDGFRKSLESEADRATAAAKASPKDYEVVAHQMQALRALGRFADALQAGEALARDKTQIEVTGNDAFWLVNEYASNLRALGRMDEAIAALDGLLALGLDRYPELVSMAINRDEMVIASGRYQAGYDSLSDLEARHADQLSSYGRMWVWANEDCALRALGRNDDAKATEAKLATKPDDNWSAATAAAACRNDSNAIADMLVARLRDDAARPMALGLFITFEGREAHTPLETAMRAAVAKARAVPEVQAEFRKYGRAIRYAGTTKGWSEF</sequence>
<comment type="caution">
    <text evidence="4">The sequence shown here is derived from an EMBL/GenBank/DDBJ whole genome shotgun (WGS) entry which is preliminary data.</text>
</comment>
<feature type="domain" description="DUF3857" evidence="3">
    <location>
        <begin position="82"/>
        <end position="239"/>
    </location>
</feature>
<dbReference type="RefSeq" id="WP_281043128.1">
    <property type="nucleotide sequence ID" value="NZ_JARYGZ010000001.1"/>
</dbReference>
<proteinExistence type="predicted"/>
<name>A0ABT6MXK7_9SPHN</name>
<evidence type="ECO:0000313" key="4">
    <source>
        <dbReference type="EMBL" id="MDH7637784.1"/>
    </source>
</evidence>
<dbReference type="InterPro" id="IPR002931">
    <property type="entry name" value="Transglutaminase-like"/>
</dbReference>
<dbReference type="Gene3D" id="3.10.620.30">
    <property type="match status" value="1"/>
</dbReference>
<organism evidence="4 5">
    <name type="scientific">Sphingomonas oryzagri</name>
    <dbReference type="NCBI Taxonomy" id="3042314"/>
    <lineage>
        <taxon>Bacteria</taxon>
        <taxon>Pseudomonadati</taxon>
        <taxon>Pseudomonadota</taxon>
        <taxon>Alphaproteobacteria</taxon>
        <taxon>Sphingomonadales</taxon>
        <taxon>Sphingomonadaceae</taxon>
        <taxon>Sphingomonas</taxon>
    </lineage>
</organism>
<dbReference type="EMBL" id="JARYGZ010000001">
    <property type="protein sequence ID" value="MDH7637784.1"/>
    <property type="molecule type" value="Genomic_DNA"/>
</dbReference>
<keyword evidence="5" id="KW-1185">Reference proteome</keyword>
<gene>
    <name evidence="4" type="ORF">QGN17_03475</name>
</gene>
<dbReference type="InterPro" id="IPR024618">
    <property type="entry name" value="DUF3857"/>
</dbReference>
<evidence type="ECO:0000313" key="5">
    <source>
        <dbReference type="Proteomes" id="UP001160625"/>
    </source>
</evidence>
<dbReference type="Pfam" id="PF01841">
    <property type="entry name" value="Transglut_core"/>
    <property type="match status" value="1"/>
</dbReference>
<protein>
    <submittedName>
        <fullName evidence="4">DUF3857 domain-containing protein</fullName>
    </submittedName>
</protein>
<evidence type="ECO:0000259" key="2">
    <source>
        <dbReference type="Pfam" id="PF01841"/>
    </source>
</evidence>
<evidence type="ECO:0000259" key="3">
    <source>
        <dbReference type="Pfam" id="PF12969"/>
    </source>
</evidence>
<dbReference type="Proteomes" id="UP001160625">
    <property type="component" value="Unassembled WGS sequence"/>
</dbReference>
<evidence type="ECO:0000256" key="1">
    <source>
        <dbReference type="SAM" id="MobiDB-lite"/>
    </source>
</evidence>
<feature type="domain" description="Transglutaminase-like" evidence="2">
    <location>
        <begin position="297"/>
        <end position="361"/>
    </location>
</feature>
<dbReference type="InterPro" id="IPR038765">
    <property type="entry name" value="Papain-like_cys_pep_sf"/>
</dbReference>
<dbReference type="Pfam" id="PF12969">
    <property type="entry name" value="DUF3857"/>
    <property type="match status" value="1"/>
</dbReference>
<feature type="region of interest" description="Disordered" evidence="1">
    <location>
        <begin position="1"/>
        <end position="21"/>
    </location>
</feature>